<protein>
    <submittedName>
        <fullName evidence="1">Uncharacterized protein</fullName>
    </submittedName>
</protein>
<dbReference type="Proteomes" id="UP000324705">
    <property type="component" value="Chromosome 6A"/>
</dbReference>
<dbReference type="EMBL" id="LT934121">
    <property type="protein sequence ID" value="VAI47405.1"/>
    <property type="molecule type" value="Genomic_DNA"/>
</dbReference>
<accession>A0A9R0Y2Y3</accession>
<proteinExistence type="predicted"/>
<evidence type="ECO:0000313" key="2">
    <source>
        <dbReference type="Proteomes" id="UP000324705"/>
    </source>
</evidence>
<evidence type="ECO:0000313" key="1">
    <source>
        <dbReference type="EMBL" id="VAI47405.1"/>
    </source>
</evidence>
<keyword evidence="2" id="KW-1185">Reference proteome</keyword>
<organism evidence="1 2">
    <name type="scientific">Triticum turgidum subsp. durum</name>
    <name type="common">Durum wheat</name>
    <name type="synonym">Triticum durum</name>
    <dbReference type="NCBI Taxonomy" id="4567"/>
    <lineage>
        <taxon>Eukaryota</taxon>
        <taxon>Viridiplantae</taxon>
        <taxon>Streptophyta</taxon>
        <taxon>Embryophyta</taxon>
        <taxon>Tracheophyta</taxon>
        <taxon>Spermatophyta</taxon>
        <taxon>Magnoliopsida</taxon>
        <taxon>Liliopsida</taxon>
        <taxon>Poales</taxon>
        <taxon>Poaceae</taxon>
        <taxon>BOP clade</taxon>
        <taxon>Pooideae</taxon>
        <taxon>Triticodae</taxon>
        <taxon>Triticeae</taxon>
        <taxon>Triticinae</taxon>
        <taxon>Triticum</taxon>
    </lineage>
</organism>
<sequence length="99" mass="10698">MIKSMVYYGNTSIGEVEVWPKGDTNLGAAAWAREIRVDRLSPPSERCLPLAVMHTVAVGARCLVMESRPPKAADEPPPPLVAMHAACLRDNKVSKSSPT</sequence>
<dbReference type="Gramene" id="TRITD6Av1G151940.1">
    <property type="protein sequence ID" value="TRITD6Av1G151940.1"/>
    <property type="gene ID" value="TRITD6Av1G151940"/>
</dbReference>
<reference evidence="1 2" key="1">
    <citation type="submission" date="2017-09" db="EMBL/GenBank/DDBJ databases">
        <authorList>
            <consortium name="International Durum Wheat Genome Sequencing Consortium (IDWGSC)"/>
            <person name="Milanesi L."/>
        </authorList>
    </citation>
    <scope>NUCLEOTIDE SEQUENCE [LARGE SCALE GENOMIC DNA]</scope>
    <source>
        <strain evidence="2">cv. Svevo</strain>
    </source>
</reference>
<dbReference type="AlphaFoldDB" id="A0A9R0Y2Y3"/>
<name>A0A9R0Y2Y3_TRITD</name>
<gene>
    <name evidence="1" type="ORF">TRITD_6Av1G151940</name>
</gene>